<comment type="caution">
    <text evidence="2">The sequence shown here is derived from an EMBL/GenBank/DDBJ whole genome shotgun (WGS) entry which is preliminary data.</text>
</comment>
<dbReference type="Proteomes" id="UP001358586">
    <property type="component" value="Chromosome 7"/>
</dbReference>
<proteinExistence type="predicted"/>
<sequence>MSEQHKFVMANLEKHHEEALEKYKLNTMQNFHDYLLDKKSNILLHAQVIDDPFNACKVNFDALSLFKSAYLDFDICFPSRVAWEEFVEEWKNFSRLYLTDTTVETSDAPVTGCEGNDNEEVEEEDIANPNKTSVNS</sequence>
<keyword evidence="3" id="KW-1185">Reference proteome</keyword>
<gene>
    <name evidence="2" type="ORF">PVK06_023409</name>
</gene>
<protein>
    <submittedName>
        <fullName evidence="2">Uncharacterized protein</fullName>
    </submittedName>
</protein>
<evidence type="ECO:0000313" key="2">
    <source>
        <dbReference type="EMBL" id="KAK5818472.1"/>
    </source>
</evidence>
<reference evidence="2 3" key="1">
    <citation type="submission" date="2023-03" db="EMBL/GenBank/DDBJ databases">
        <title>WGS of Gossypium arboreum.</title>
        <authorList>
            <person name="Yu D."/>
        </authorList>
    </citation>
    <scope>NUCLEOTIDE SEQUENCE [LARGE SCALE GENOMIC DNA]</scope>
    <source>
        <tissue evidence="2">Leaf</tissue>
    </source>
</reference>
<accession>A0ABR0PBC4</accession>
<feature type="compositionally biased region" description="Acidic residues" evidence="1">
    <location>
        <begin position="116"/>
        <end position="126"/>
    </location>
</feature>
<name>A0ABR0PBC4_GOSAR</name>
<dbReference type="EMBL" id="JARKNE010000007">
    <property type="protein sequence ID" value="KAK5818472.1"/>
    <property type="molecule type" value="Genomic_DNA"/>
</dbReference>
<feature type="region of interest" description="Disordered" evidence="1">
    <location>
        <begin position="106"/>
        <end position="136"/>
    </location>
</feature>
<evidence type="ECO:0000256" key="1">
    <source>
        <dbReference type="SAM" id="MobiDB-lite"/>
    </source>
</evidence>
<evidence type="ECO:0000313" key="3">
    <source>
        <dbReference type="Proteomes" id="UP001358586"/>
    </source>
</evidence>
<organism evidence="2 3">
    <name type="scientific">Gossypium arboreum</name>
    <name type="common">Tree cotton</name>
    <name type="synonym">Gossypium nanking</name>
    <dbReference type="NCBI Taxonomy" id="29729"/>
    <lineage>
        <taxon>Eukaryota</taxon>
        <taxon>Viridiplantae</taxon>
        <taxon>Streptophyta</taxon>
        <taxon>Embryophyta</taxon>
        <taxon>Tracheophyta</taxon>
        <taxon>Spermatophyta</taxon>
        <taxon>Magnoliopsida</taxon>
        <taxon>eudicotyledons</taxon>
        <taxon>Gunneridae</taxon>
        <taxon>Pentapetalae</taxon>
        <taxon>rosids</taxon>
        <taxon>malvids</taxon>
        <taxon>Malvales</taxon>
        <taxon>Malvaceae</taxon>
        <taxon>Malvoideae</taxon>
        <taxon>Gossypium</taxon>
    </lineage>
</organism>